<organism evidence="1 2">
    <name type="scientific">Cichorium intybus</name>
    <name type="common">Chicory</name>
    <dbReference type="NCBI Taxonomy" id="13427"/>
    <lineage>
        <taxon>Eukaryota</taxon>
        <taxon>Viridiplantae</taxon>
        <taxon>Streptophyta</taxon>
        <taxon>Embryophyta</taxon>
        <taxon>Tracheophyta</taxon>
        <taxon>Spermatophyta</taxon>
        <taxon>Magnoliopsida</taxon>
        <taxon>eudicotyledons</taxon>
        <taxon>Gunneridae</taxon>
        <taxon>Pentapetalae</taxon>
        <taxon>asterids</taxon>
        <taxon>campanulids</taxon>
        <taxon>Asterales</taxon>
        <taxon>Asteraceae</taxon>
        <taxon>Cichorioideae</taxon>
        <taxon>Cichorieae</taxon>
        <taxon>Cichoriinae</taxon>
        <taxon>Cichorium</taxon>
    </lineage>
</organism>
<reference evidence="1 2" key="2">
    <citation type="journal article" date="2022" name="Mol. Ecol. Resour.">
        <title>The genomes of chicory, endive, great burdock and yacon provide insights into Asteraceae paleo-polyploidization history and plant inulin production.</title>
        <authorList>
            <person name="Fan W."/>
            <person name="Wang S."/>
            <person name="Wang H."/>
            <person name="Wang A."/>
            <person name="Jiang F."/>
            <person name="Liu H."/>
            <person name="Zhao H."/>
            <person name="Xu D."/>
            <person name="Zhang Y."/>
        </authorList>
    </citation>
    <scope>NUCLEOTIDE SEQUENCE [LARGE SCALE GENOMIC DNA]</scope>
    <source>
        <strain evidence="2">cv. Punajuju</strain>
        <tissue evidence="1">Leaves</tissue>
    </source>
</reference>
<sequence length="343" mass="39544">MAYHDDGYMWPQEHATYDLFSYHDPVSFSGYESHDLHTYDAYTVSEFQEPKVLDHYHHAQDYDYDYDHNSFSSVSPGINYFAYNYVEPKLIAYEPVTCDTGYVSYHTQYSISYMNLKPESRFNEPEFEEYDPTPYDGGYDIVSVYGKPLPPSDKTCYPRSNPKPVEPKSEPVSNPIPLVNHKPEPEHKVRSQPEPEPVHVPVLMAPPLVEPEPEPEHVNVPVPMAEPLELTKVGETEKQDCDYPDYRFDYLWPEYDHGYGIGVGYDYGYVKQVVQVPPFEYNPEVVDLCENIFGSWPCLARIRKQQMGIDNNPGITSTENGHLDPWEECASYIFGRPIASYNG</sequence>
<protein>
    <submittedName>
        <fullName evidence="1">Uncharacterized protein</fullName>
    </submittedName>
</protein>
<keyword evidence="2" id="KW-1185">Reference proteome</keyword>
<gene>
    <name evidence="1" type="ORF">L2E82_31294</name>
</gene>
<evidence type="ECO:0000313" key="2">
    <source>
        <dbReference type="Proteomes" id="UP001055811"/>
    </source>
</evidence>
<dbReference type="Proteomes" id="UP001055811">
    <property type="component" value="Linkage Group LG05"/>
</dbReference>
<evidence type="ECO:0000313" key="1">
    <source>
        <dbReference type="EMBL" id="KAI3740820.1"/>
    </source>
</evidence>
<comment type="caution">
    <text evidence="1">The sequence shown here is derived from an EMBL/GenBank/DDBJ whole genome shotgun (WGS) entry which is preliminary data.</text>
</comment>
<reference evidence="2" key="1">
    <citation type="journal article" date="2022" name="Mol. Ecol. Resour.">
        <title>The genomes of chicory, endive, great burdock and yacon provide insights into Asteraceae palaeo-polyploidization history and plant inulin production.</title>
        <authorList>
            <person name="Fan W."/>
            <person name="Wang S."/>
            <person name="Wang H."/>
            <person name="Wang A."/>
            <person name="Jiang F."/>
            <person name="Liu H."/>
            <person name="Zhao H."/>
            <person name="Xu D."/>
            <person name="Zhang Y."/>
        </authorList>
    </citation>
    <scope>NUCLEOTIDE SEQUENCE [LARGE SCALE GENOMIC DNA]</scope>
    <source>
        <strain evidence="2">cv. Punajuju</strain>
    </source>
</reference>
<name>A0ACB9D2R4_CICIN</name>
<dbReference type="EMBL" id="CM042013">
    <property type="protein sequence ID" value="KAI3740820.1"/>
    <property type="molecule type" value="Genomic_DNA"/>
</dbReference>
<proteinExistence type="predicted"/>
<accession>A0ACB9D2R4</accession>